<keyword evidence="3" id="KW-0175">Coiled coil</keyword>
<dbReference type="Pfam" id="PF14559">
    <property type="entry name" value="TPR_19"/>
    <property type="match status" value="1"/>
</dbReference>
<feature type="domain" description="AAA+ ATPase" evidence="6">
    <location>
        <begin position="201"/>
        <end position="338"/>
    </location>
</feature>
<dbReference type="InterPro" id="IPR003593">
    <property type="entry name" value="AAA+_ATPase"/>
</dbReference>
<dbReference type="PANTHER" id="PTHR23077">
    <property type="entry name" value="AAA-FAMILY ATPASE"/>
    <property type="match status" value="1"/>
</dbReference>
<dbReference type="Pfam" id="PF00004">
    <property type="entry name" value="AAA"/>
    <property type="match status" value="1"/>
</dbReference>
<dbReference type="InterPro" id="IPR027417">
    <property type="entry name" value="P-loop_NTPase"/>
</dbReference>
<keyword evidence="4" id="KW-0802">TPR repeat</keyword>
<dbReference type="InterPro" id="IPR011990">
    <property type="entry name" value="TPR-like_helical_dom_sf"/>
</dbReference>
<dbReference type="EMBL" id="CP048222">
    <property type="protein sequence ID" value="QHT66123.1"/>
    <property type="molecule type" value="Genomic_DNA"/>
</dbReference>
<dbReference type="Gene3D" id="1.10.8.60">
    <property type="match status" value="1"/>
</dbReference>
<evidence type="ECO:0000256" key="2">
    <source>
        <dbReference type="ARBA" id="ARBA00022840"/>
    </source>
</evidence>
<dbReference type="InterPro" id="IPR003959">
    <property type="entry name" value="ATPase_AAA_core"/>
</dbReference>
<dbReference type="RefSeq" id="WP_162442194.1">
    <property type="nucleotide sequence ID" value="NZ_CP048222.1"/>
</dbReference>
<dbReference type="PROSITE" id="PS50005">
    <property type="entry name" value="TPR"/>
    <property type="match status" value="2"/>
</dbReference>
<comment type="similarity">
    <text evidence="5">Belongs to the AAA ATPase family.</text>
</comment>
<dbReference type="SUPFAM" id="SSF48452">
    <property type="entry name" value="TPR-like"/>
    <property type="match status" value="1"/>
</dbReference>
<feature type="repeat" description="TPR" evidence="4">
    <location>
        <begin position="89"/>
        <end position="122"/>
    </location>
</feature>
<feature type="repeat" description="TPR" evidence="4">
    <location>
        <begin position="21"/>
        <end position="54"/>
    </location>
</feature>
<evidence type="ECO:0000313" key="8">
    <source>
        <dbReference type="Proteomes" id="UP000480178"/>
    </source>
</evidence>
<dbReference type="Gene3D" id="1.25.40.10">
    <property type="entry name" value="Tetratricopeptide repeat domain"/>
    <property type="match status" value="1"/>
</dbReference>
<proteinExistence type="inferred from homology"/>
<dbReference type="InterPro" id="IPR041569">
    <property type="entry name" value="AAA_lid_3"/>
</dbReference>
<sequence>MTDKDTIKHLREALAFSPNNVPLRKHLAEVLFTQQAYEEAQDEYKQALAYAPDNQQLKLGLSHTFFHLQKYDAAAVIVEELFTSGYKEAEVYLLNARLLFANEEWKEAYSQYKTAVSLNPYISDRHFEDQLNKAISSAGQGVKVPVPAEEESYSFLDTDIEKPRITFKDVGGMEKVKEEIALKVIYPLKNPDIYKAYGKKAGGGILMYGPPGCGKTHLARATAGEIDATFISVGINDVLDMWIGNSEKNLHEIFQQARIGRPCVLFFDEVDALGASRSDMRRSEGRFLINQFLNELDGVEHSNEGVLILAATNSPWYLDAAFRRPGRFDRLIFVQPPDKTARISILQLLLQNTPTEKVDIESIARLTEEFSGADLKAVVDMAIESKITESLKAGKTLPLTTTDLKNACSKQVATTLEWFATAKNYALYANEGGLYDDILKYMKIKK</sequence>
<evidence type="ECO:0000256" key="3">
    <source>
        <dbReference type="ARBA" id="ARBA00023054"/>
    </source>
</evidence>
<dbReference type="PROSITE" id="PS00674">
    <property type="entry name" value="AAA"/>
    <property type="match status" value="1"/>
</dbReference>
<dbReference type="Gene3D" id="3.40.50.300">
    <property type="entry name" value="P-loop containing nucleotide triphosphate hydrolases"/>
    <property type="match status" value="1"/>
</dbReference>
<dbReference type="GO" id="GO:0016887">
    <property type="term" value="F:ATP hydrolysis activity"/>
    <property type="evidence" value="ECO:0007669"/>
    <property type="project" value="InterPro"/>
</dbReference>
<keyword evidence="2 5" id="KW-0067">ATP-binding</keyword>
<dbReference type="InterPro" id="IPR003960">
    <property type="entry name" value="ATPase_AAA_CS"/>
</dbReference>
<evidence type="ECO:0000256" key="5">
    <source>
        <dbReference type="RuleBase" id="RU003651"/>
    </source>
</evidence>
<evidence type="ECO:0000259" key="6">
    <source>
        <dbReference type="SMART" id="SM00382"/>
    </source>
</evidence>
<dbReference type="KEGG" id="rhoz:GXP67_05290"/>
<keyword evidence="1 5" id="KW-0547">Nucleotide-binding</keyword>
<dbReference type="SUPFAM" id="SSF52540">
    <property type="entry name" value="P-loop containing nucleoside triphosphate hydrolases"/>
    <property type="match status" value="1"/>
</dbReference>
<dbReference type="SMART" id="SM00028">
    <property type="entry name" value="TPR"/>
    <property type="match status" value="2"/>
</dbReference>
<keyword evidence="8" id="KW-1185">Reference proteome</keyword>
<dbReference type="InterPro" id="IPR050168">
    <property type="entry name" value="AAA_ATPase_domain"/>
</dbReference>
<evidence type="ECO:0000313" key="7">
    <source>
        <dbReference type="EMBL" id="QHT66123.1"/>
    </source>
</evidence>
<accession>A0A6C0GEB9</accession>
<evidence type="ECO:0000256" key="1">
    <source>
        <dbReference type="ARBA" id="ARBA00022741"/>
    </source>
</evidence>
<dbReference type="PANTHER" id="PTHR23077:SF171">
    <property type="entry name" value="NUCLEAR VALOSIN-CONTAINING PROTEIN-LIKE"/>
    <property type="match status" value="1"/>
</dbReference>
<dbReference type="AlphaFoldDB" id="A0A6C0GEB9"/>
<name>A0A6C0GEB9_9BACT</name>
<evidence type="ECO:0000256" key="4">
    <source>
        <dbReference type="PROSITE-ProRule" id="PRU00339"/>
    </source>
</evidence>
<reference evidence="7 8" key="1">
    <citation type="submission" date="2020-01" db="EMBL/GenBank/DDBJ databases">
        <authorList>
            <person name="Kim M.K."/>
        </authorList>
    </citation>
    <scope>NUCLEOTIDE SEQUENCE [LARGE SCALE GENOMIC DNA]</scope>
    <source>
        <strain evidence="7 8">172606-1</strain>
    </source>
</reference>
<dbReference type="GO" id="GO:0005524">
    <property type="term" value="F:ATP binding"/>
    <property type="evidence" value="ECO:0007669"/>
    <property type="project" value="UniProtKB-KW"/>
</dbReference>
<organism evidence="7 8">
    <name type="scientific">Rhodocytophaga rosea</name>
    <dbReference type="NCBI Taxonomy" id="2704465"/>
    <lineage>
        <taxon>Bacteria</taxon>
        <taxon>Pseudomonadati</taxon>
        <taxon>Bacteroidota</taxon>
        <taxon>Cytophagia</taxon>
        <taxon>Cytophagales</taxon>
        <taxon>Rhodocytophagaceae</taxon>
        <taxon>Rhodocytophaga</taxon>
    </lineage>
</organism>
<dbReference type="Proteomes" id="UP000480178">
    <property type="component" value="Chromosome"/>
</dbReference>
<gene>
    <name evidence="7" type="ORF">GXP67_05290</name>
</gene>
<dbReference type="Pfam" id="PF17862">
    <property type="entry name" value="AAA_lid_3"/>
    <property type="match status" value="1"/>
</dbReference>
<dbReference type="InterPro" id="IPR019734">
    <property type="entry name" value="TPR_rpt"/>
</dbReference>
<dbReference type="SMART" id="SM00382">
    <property type="entry name" value="AAA"/>
    <property type="match status" value="1"/>
</dbReference>
<dbReference type="FunFam" id="3.40.50.300:FF:001025">
    <property type="entry name" value="ATPase family, AAA domain-containing 2B"/>
    <property type="match status" value="1"/>
</dbReference>
<protein>
    <submittedName>
        <fullName evidence="7">AAA family ATPase</fullName>
    </submittedName>
</protein>